<sequence>MSAVMDPNVAMSDAVSYAFTILKAMKEDGNLPSCDYYERLQRTRASVGKMRENRETGSRSLGVANGGETILEAQIPSHEADGSALGFSEGVPLDHPLIDSFLADKGFVWTDGMLPEDQSLRDLACELGDEFLFGAQ</sequence>
<organism evidence="1 2">
    <name type="scientific">Penicillium cataractarum</name>
    <dbReference type="NCBI Taxonomy" id="2100454"/>
    <lineage>
        <taxon>Eukaryota</taxon>
        <taxon>Fungi</taxon>
        <taxon>Dikarya</taxon>
        <taxon>Ascomycota</taxon>
        <taxon>Pezizomycotina</taxon>
        <taxon>Eurotiomycetes</taxon>
        <taxon>Eurotiomycetidae</taxon>
        <taxon>Eurotiales</taxon>
        <taxon>Aspergillaceae</taxon>
        <taxon>Penicillium</taxon>
    </lineage>
</organism>
<protein>
    <submittedName>
        <fullName evidence="1">Fungal-specific transcription factor domain-containing protein</fullName>
    </submittedName>
</protein>
<name>A0A9W9UXK7_9EURO</name>
<dbReference type="RefSeq" id="XP_056550171.1">
    <property type="nucleotide sequence ID" value="XM_056704211.1"/>
</dbReference>
<dbReference type="GeneID" id="81443390"/>
<dbReference type="EMBL" id="JAPZBS010000009">
    <property type="protein sequence ID" value="KAJ5358885.1"/>
    <property type="molecule type" value="Genomic_DNA"/>
</dbReference>
<keyword evidence="2" id="KW-1185">Reference proteome</keyword>
<dbReference type="AlphaFoldDB" id="A0A9W9UXK7"/>
<proteinExistence type="predicted"/>
<gene>
    <name evidence="1" type="ORF">N7496_011298</name>
</gene>
<accession>A0A9W9UXK7</accession>
<dbReference type="Proteomes" id="UP001147782">
    <property type="component" value="Unassembled WGS sequence"/>
</dbReference>
<reference evidence="1" key="2">
    <citation type="journal article" date="2023" name="IMA Fungus">
        <title>Comparative genomic study of the Penicillium genus elucidates a diverse pangenome and 15 lateral gene transfer events.</title>
        <authorList>
            <person name="Petersen C."/>
            <person name="Sorensen T."/>
            <person name="Nielsen M.R."/>
            <person name="Sondergaard T.E."/>
            <person name="Sorensen J.L."/>
            <person name="Fitzpatrick D.A."/>
            <person name="Frisvad J.C."/>
            <person name="Nielsen K.L."/>
        </authorList>
    </citation>
    <scope>NUCLEOTIDE SEQUENCE</scope>
    <source>
        <strain evidence="1">IBT 29864</strain>
    </source>
</reference>
<reference evidence="1" key="1">
    <citation type="submission" date="2022-11" db="EMBL/GenBank/DDBJ databases">
        <authorList>
            <person name="Petersen C."/>
        </authorList>
    </citation>
    <scope>NUCLEOTIDE SEQUENCE</scope>
    <source>
        <strain evidence="1">IBT 29864</strain>
    </source>
</reference>
<evidence type="ECO:0000313" key="1">
    <source>
        <dbReference type="EMBL" id="KAJ5358885.1"/>
    </source>
</evidence>
<comment type="caution">
    <text evidence="1">The sequence shown here is derived from an EMBL/GenBank/DDBJ whole genome shotgun (WGS) entry which is preliminary data.</text>
</comment>
<dbReference type="OrthoDB" id="2962993at2759"/>
<evidence type="ECO:0000313" key="2">
    <source>
        <dbReference type="Proteomes" id="UP001147782"/>
    </source>
</evidence>